<gene>
    <name evidence="1" type="ORF">ACFSR5_03590</name>
</gene>
<sequence length="107" mass="11868">MNFEILTLDDLAKADRLPNIVHEQTEETWFVRYGEDIIGVGLFLPDSEHCVLAMVGNSETDKQQLGTYGSSDPHAKAITDALQLAFETYLRSVKGDTVIGSLPIEEQ</sequence>
<accession>A0ABW5KFE6</accession>
<organism evidence="1 2">
    <name type="scientific">Sphingobacterium suaedae</name>
    <dbReference type="NCBI Taxonomy" id="1686402"/>
    <lineage>
        <taxon>Bacteria</taxon>
        <taxon>Pseudomonadati</taxon>
        <taxon>Bacteroidota</taxon>
        <taxon>Sphingobacteriia</taxon>
        <taxon>Sphingobacteriales</taxon>
        <taxon>Sphingobacteriaceae</taxon>
        <taxon>Sphingobacterium</taxon>
    </lineage>
</organism>
<dbReference type="Proteomes" id="UP001597545">
    <property type="component" value="Unassembled WGS sequence"/>
</dbReference>
<evidence type="ECO:0000313" key="2">
    <source>
        <dbReference type="Proteomes" id="UP001597545"/>
    </source>
</evidence>
<comment type="caution">
    <text evidence="1">The sequence shown here is derived from an EMBL/GenBank/DDBJ whole genome shotgun (WGS) entry which is preliminary data.</text>
</comment>
<name>A0ABW5KFE6_9SPHI</name>
<reference evidence="2" key="1">
    <citation type="journal article" date="2019" name="Int. J. Syst. Evol. Microbiol.">
        <title>The Global Catalogue of Microorganisms (GCM) 10K type strain sequencing project: providing services to taxonomists for standard genome sequencing and annotation.</title>
        <authorList>
            <consortium name="The Broad Institute Genomics Platform"/>
            <consortium name="The Broad Institute Genome Sequencing Center for Infectious Disease"/>
            <person name="Wu L."/>
            <person name="Ma J."/>
        </authorList>
    </citation>
    <scope>NUCLEOTIDE SEQUENCE [LARGE SCALE GENOMIC DNA]</scope>
    <source>
        <strain evidence="2">KCTC 42662</strain>
    </source>
</reference>
<dbReference type="RefSeq" id="WP_380900799.1">
    <property type="nucleotide sequence ID" value="NZ_JBHUEG010000007.1"/>
</dbReference>
<keyword evidence="2" id="KW-1185">Reference proteome</keyword>
<protein>
    <submittedName>
        <fullName evidence="1">Uncharacterized protein</fullName>
    </submittedName>
</protein>
<proteinExistence type="predicted"/>
<dbReference type="EMBL" id="JBHULR010000003">
    <property type="protein sequence ID" value="MFD2546725.1"/>
    <property type="molecule type" value="Genomic_DNA"/>
</dbReference>
<evidence type="ECO:0000313" key="1">
    <source>
        <dbReference type="EMBL" id="MFD2546725.1"/>
    </source>
</evidence>